<keyword evidence="11" id="KW-1185">Reference proteome</keyword>
<feature type="transmembrane region" description="Helical" evidence="8">
    <location>
        <begin position="374"/>
        <end position="393"/>
    </location>
</feature>
<feature type="transmembrane region" description="Helical" evidence="8">
    <location>
        <begin position="48"/>
        <end position="66"/>
    </location>
</feature>
<feature type="domain" description="Major facilitator superfamily (MFS) profile" evidence="9">
    <location>
        <begin position="10"/>
        <end position="398"/>
    </location>
</feature>
<dbReference type="KEGG" id="noy:EXE57_07530"/>
<feature type="transmembrane region" description="Helical" evidence="8">
    <location>
        <begin position="78"/>
        <end position="98"/>
    </location>
</feature>
<evidence type="ECO:0000256" key="3">
    <source>
        <dbReference type="ARBA" id="ARBA00022448"/>
    </source>
</evidence>
<feature type="transmembrane region" description="Helical" evidence="8">
    <location>
        <begin position="349"/>
        <end position="368"/>
    </location>
</feature>
<feature type="transmembrane region" description="Helical" evidence="8">
    <location>
        <begin position="9"/>
        <end position="28"/>
    </location>
</feature>
<organism evidence="10 11">
    <name type="scientific">Nocardioides euryhalodurans</name>
    <dbReference type="NCBI Taxonomy" id="2518370"/>
    <lineage>
        <taxon>Bacteria</taxon>
        <taxon>Bacillati</taxon>
        <taxon>Actinomycetota</taxon>
        <taxon>Actinomycetes</taxon>
        <taxon>Propionibacteriales</taxon>
        <taxon>Nocardioidaceae</taxon>
        <taxon>Nocardioides</taxon>
    </lineage>
</organism>
<keyword evidence="5 8" id="KW-0812">Transmembrane</keyword>
<dbReference type="RefSeq" id="WP_135075854.1">
    <property type="nucleotide sequence ID" value="NZ_CP038267.1"/>
</dbReference>
<dbReference type="GO" id="GO:0015385">
    <property type="term" value="F:sodium:proton antiporter activity"/>
    <property type="evidence" value="ECO:0007669"/>
    <property type="project" value="TreeGrafter"/>
</dbReference>
<feature type="transmembrane region" description="Helical" evidence="8">
    <location>
        <begin position="137"/>
        <end position="161"/>
    </location>
</feature>
<dbReference type="PANTHER" id="PTHR23502:SF132">
    <property type="entry name" value="POLYAMINE TRANSPORTER 2-RELATED"/>
    <property type="match status" value="1"/>
</dbReference>
<feature type="transmembrane region" description="Helical" evidence="8">
    <location>
        <begin position="220"/>
        <end position="241"/>
    </location>
</feature>
<dbReference type="Proteomes" id="UP000294894">
    <property type="component" value="Chromosome"/>
</dbReference>
<sequence>MTSPADRRLMWLVPAILAGLSMLGPFSIDTPFPAFREMGRDFSVSSAEMQLVVSAYLLAFGLMSPFHGPLSDALGRRPVIVGGVVVYVVASVGCALSPDLTTLLVFRVLQGLSAGGGVIVSRTVVRDMFEGPAAQRLMSRVMMIFGLAPAVAPIIGGLLLQLGAWPVVFWFMAGAGLLLVAVVVVALPETHPVELRTPLHPGRLVGTLLEVTRHLPFHRVAWAAALSFAGQFLYIGTAPIFVVELLGLGELDFWVFFVPMIAGVTIGAWVSGRAAGHVTTRTLITAALVFSTAGAAVNVVLATLPTAASLPWAVLGPALIAVGTAAAYPSLQLTMLDMFPATRGASVSMFTFFTLLLNGLSASALAPFVTGSVLALALASTGMVLAGLLFWVWHLRATSASPRGVPEPVEPTEQL</sequence>
<evidence type="ECO:0000256" key="5">
    <source>
        <dbReference type="ARBA" id="ARBA00022692"/>
    </source>
</evidence>
<keyword evidence="7 8" id="KW-0472">Membrane</keyword>
<evidence type="ECO:0000313" key="10">
    <source>
        <dbReference type="EMBL" id="QBR92150.1"/>
    </source>
</evidence>
<feature type="transmembrane region" description="Helical" evidence="8">
    <location>
        <begin position="253"/>
        <end position="271"/>
    </location>
</feature>
<keyword evidence="3" id="KW-0813">Transport</keyword>
<dbReference type="InterPro" id="IPR004812">
    <property type="entry name" value="Efflux_drug-R_Bcr/CmlA"/>
</dbReference>
<dbReference type="Gene3D" id="1.20.1720.10">
    <property type="entry name" value="Multidrug resistance protein D"/>
    <property type="match status" value="1"/>
</dbReference>
<comment type="similarity">
    <text evidence="2">Belongs to the major facilitator superfamily. Bcr/CmlA family.</text>
</comment>
<feature type="transmembrane region" description="Helical" evidence="8">
    <location>
        <begin position="310"/>
        <end position="328"/>
    </location>
</feature>
<feature type="transmembrane region" description="Helical" evidence="8">
    <location>
        <begin position="167"/>
        <end position="187"/>
    </location>
</feature>
<evidence type="ECO:0000256" key="6">
    <source>
        <dbReference type="ARBA" id="ARBA00022989"/>
    </source>
</evidence>
<evidence type="ECO:0000256" key="7">
    <source>
        <dbReference type="ARBA" id="ARBA00023136"/>
    </source>
</evidence>
<evidence type="ECO:0000256" key="1">
    <source>
        <dbReference type="ARBA" id="ARBA00004651"/>
    </source>
</evidence>
<dbReference type="NCBIfam" id="TIGR00710">
    <property type="entry name" value="efflux_Bcr_CflA"/>
    <property type="match status" value="1"/>
</dbReference>
<evidence type="ECO:0000256" key="4">
    <source>
        <dbReference type="ARBA" id="ARBA00022475"/>
    </source>
</evidence>
<reference evidence="10 11" key="1">
    <citation type="submission" date="2019-03" db="EMBL/GenBank/DDBJ databases">
        <title>Three New Species of Nocardioides, Nocardioides euryhalodurans sp. nov., Nocardioides seonyuensis sp. nov. and Nocardioides eburneoflavus sp. nov., Iolated from Soil.</title>
        <authorList>
            <person name="Roh S.G."/>
            <person name="Lee C."/>
            <person name="Kim M.-K."/>
            <person name="Kim S.B."/>
        </authorList>
    </citation>
    <scope>NUCLEOTIDE SEQUENCE [LARGE SCALE GENOMIC DNA]</scope>
    <source>
        <strain evidence="10 11">MMS17-SY117</strain>
    </source>
</reference>
<evidence type="ECO:0000256" key="2">
    <source>
        <dbReference type="ARBA" id="ARBA00006236"/>
    </source>
</evidence>
<dbReference type="InterPro" id="IPR011701">
    <property type="entry name" value="MFS"/>
</dbReference>
<accession>A0A4P7GJG4</accession>
<dbReference type="SUPFAM" id="SSF103473">
    <property type="entry name" value="MFS general substrate transporter"/>
    <property type="match status" value="1"/>
</dbReference>
<comment type="subcellular location">
    <subcellularLocation>
        <location evidence="1">Cell membrane</location>
        <topology evidence="1">Multi-pass membrane protein</topology>
    </subcellularLocation>
</comment>
<dbReference type="EMBL" id="CP038267">
    <property type="protein sequence ID" value="QBR92150.1"/>
    <property type="molecule type" value="Genomic_DNA"/>
</dbReference>
<dbReference type="GO" id="GO:1990961">
    <property type="term" value="P:xenobiotic detoxification by transmembrane export across the plasma membrane"/>
    <property type="evidence" value="ECO:0007669"/>
    <property type="project" value="InterPro"/>
</dbReference>
<dbReference type="InterPro" id="IPR036259">
    <property type="entry name" value="MFS_trans_sf"/>
</dbReference>
<evidence type="ECO:0000256" key="8">
    <source>
        <dbReference type="SAM" id="Phobius"/>
    </source>
</evidence>
<feature type="transmembrane region" description="Helical" evidence="8">
    <location>
        <begin position="104"/>
        <end position="125"/>
    </location>
</feature>
<dbReference type="PANTHER" id="PTHR23502">
    <property type="entry name" value="MAJOR FACILITATOR SUPERFAMILY"/>
    <property type="match status" value="1"/>
</dbReference>
<gene>
    <name evidence="10" type="ORF">EXE57_07530</name>
</gene>
<dbReference type="CDD" id="cd17320">
    <property type="entry name" value="MFS_MdfA_MDR_like"/>
    <property type="match status" value="1"/>
</dbReference>
<dbReference type="InterPro" id="IPR020846">
    <property type="entry name" value="MFS_dom"/>
</dbReference>
<name>A0A4P7GJG4_9ACTN</name>
<dbReference type="OrthoDB" id="9814303at2"/>
<dbReference type="GO" id="GO:0042910">
    <property type="term" value="F:xenobiotic transmembrane transporter activity"/>
    <property type="evidence" value="ECO:0007669"/>
    <property type="project" value="InterPro"/>
</dbReference>
<keyword evidence="4" id="KW-1003">Cell membrane</keyword>
<dbReference type="PROSITE" id="PS50850">
    <property type="entry name" value="MFS"/>
    <property type="match status" value="1"/>
</dbReference>
<dbReference type="AlphaFoldDB" id="A0A4P7GJG4"/>
<protein>
    <submittedName>
        <fullName evidence="10">Bcr/CflA family efflux MFS transporter</fullName>
    </submittedName>
</protein>
<dbReference type="Pfam" id="PF07690">
    <property type="entry name" value="MFS_1"/>
    <property type="match status" value="1"/>
</dbReference>
<keyword evidence="6 8" id="KW-1133">Transmembrane helix</keyword>
<evidence type="ECO:0000259" key="9">
    <source>
        <dbReference type="PROSITE" id="PS50850"/>
    </source>
</evidence>
<proteinExistence type="inferred from homology"/>
<feature type="transmembrane region" description="Helical" evidence="8">
    <location>
        <begin position="283"/>
        <end position="304"/>
    </location>
</feature>
<dbReference type="GO" id="GO:0005886">
    <property type="term" value="C:plasma membrane"/>
    <property type="evidence" value="ECO:0007669"/>
    <property type="project" value="UniProtKB-SubCell"/>
</dbReference>
<evidence type="ECO:0000313" key="11">
    <source>
        <dbReference type="Proteomes" id="UP000294894"/>
    </source>
</evidence>